<sequence>MKLIVQVPCLNEEETLGSVLASIPRDIPGIDELEVVVVDDGSTDRTSQVALAHGAHVVRHRRNEGLARSFTDGVDHALALGADIVVNTDGDNQYPQARIADLVQPIVLGAADIVVADRQTHLIAHFSPGKKLLQRIGSAVVNRAAGTDLPDAASGFRAYSRESLLRLNTVTRFSYCMETIIQAGYKRMAIVSLPVTTNARTRESRLFRNHRQHVFRSAAAITRAYVMYRPYMIFGWLAGVFAVLGLAPYVRYAVLVAQGDGGGHVQSQVVGLGLGLMAALCLMLGIVADLIRANRHLIEVGLEHTRRARYEAGVRSRVLATLQPPVRPGAESEGLR</sequence>
<evidence type="ECO:0000313" key="4">
    <source>
        <dbReference type="EMBL" id="MCM0620071.1"/>
    </source>
</evidence>
<dbReference type="InterPro" id="IPR001173">
    <property type="entry name" value="Glyco_trans_2-like"/>
</dbReference>
<dbReference type="PANTHER" id="PTHR48090:SF7">
    <property type="entry name" value="RFBJ PROTEIN"/>
    <property type="match status" value="1"/>
</dbReference>
<comment type="caution">
    <text evidence="4">The sequence shown here is derived from an EMBL/GenBank/DDBJ whole genome shotgun (WGS) entry which is preliminary data.</text>
</comment>
<evidence type="ECO:0000256" key="1">
    <source>
        <dbReference type="ARBA" id="ARBA00006739"/>
    </source>
</evidence>
<dbReference type="InterPro" id="IPR029044">
    <property type="entry name" value="Nucleotide-diphossugar_trans"/>
</dbReference>
<gene>
    <name evidence="4" type="ORF">M8330_07145</name>
</gene>
<evidence type="ECO:0000256" key="2">
    <source>
        <dbReference type="SAM" id="Phobius"/>
    </source>
</evidence>
<keyword evidence="5" id="KW-1185">Reference proteome</keyword>
<dbReference type="Gene3D" id="3.90.550.10">
    <property type="entry name" value="Spore Coat Polysaccharide Biosynthesis Protein SpsA, Chain A"/>
    <property type="match status" value="1"/>
</dbReference>
<name>A0A9X2D6H6_9ACTN</name>
<dbReference type="AlphaFoldDB" id="A0A9X2D6H6"/>
<proteinExistence type="inferred from homology"/>
<dbReference type="PANTHER" id="PTHR48090">
    <property type="entry name" value="UNDECAPRENYL-PHOSPHATE 4-DEOXY-4-FORMAMIDO-L-ARABINOSE TRANSFERASE-RELATED"/>
    <property type="match status" value="1"/>
</dbReference>
<dbReference type="RefSeq" id="WP_250826756.1">
    <property type="nucleotide sequence ID" value="NZ_JAMOIL010000008.1"/>
</dbReference>
<accession>A0A9X2D6H6</accession>
<evidence type="ECO:0000313" key="5">
    <source>
        <dbReference type="Proteomes" id="UP001139485"/>
    </source>
</evidence>
<feature type="domain" description="Glycosyltransferase 2-like" evidence="3">
    <location>
        <begin position="6"/>
        <end position="164"/>
    </location>
</feature>
<protein>
    <submittedName>
        <fullName evidence="4">Glycosyltransferase family 2 protein</fullName>
    </submittedName>
</protein>
<dbReference type="Proteomes" id="UP001139485">
    <property type="component" value="Unassembled WGS sequence"/>
</dbReference>
<reference evidence="4" key="1">
    <citation type="submission" date="2022-05" db="EMBL/GenBank/DDBJ databases">
        <authorList>
            <person name="Tuo L."/>
        </authorList>
    </citation>
    <scope>NUCLEOTIDE SEQUENCE</scope>
    <source>
        <strain evidence="4">BSK12Z-4</strain>
    </source>
</reference>
<evidence type="ECO:0000259" key="3">
    <source>
        <dbReference type="Pfam" id="PF00535"/>
    </source>
</evidence>
<dbReference type="SUPFAM" id="SSF53448">
    <property type="entry name" value="Nucleotide-diphospho-sugar transferases"/>
    <property type="match status" value="1"/>
</dbReference>
<dbReference type="Pfam" id="PF00535">
    <property type="entry name" value="Glycos_transf_2"/>
    <property type="match status" value="1"/>
</dbReference>
<keyword evidence="2" id="KW-0812">Transmembrane</keyword>
<keyword evidence="2" id="KW-0472">Membrane</keyword>
<organism evidence="4 5">
    <name type="scientific">Nocardioides bruguierae</name>
    <dbReference type="NCBI Taxonomy" id="2945102"/>
    <lineage>
        <taxon>Bacteria</taxon>
        <taxon>Bacillati</taxon>
        <taxon>Actinomycetota</taxon>
        <taxon>Actinomycetes</taxon>
        <taxon>Propionibacteriales</taxon>
        <taxon>Nocardioidaceae</taxon>
        <taxon>Nocardioides</taxon>
    </lineage>
</organism>
<dbReference type="CDD" id="cd04179">
    <property type="entry name" value="DPM_DPG-synthase_like"/>
    <property type="match status" value="1"/>
</dbReference>
<feature type="transmembrane region" description="Helical" evidence="2">
    <location>
        <begin position="231"/>
        <end position="250"/>
    </location>
</feature>
<dbReference type="EMBL" id="JAMOIL010000008">
    <property type="protein sequence ID" value="MCM0620071.1"/>
    <property type="molecule type" value="Genomic_DNA"/>
</dbReference>
<keyword evidence="2" id="KW-1133">Transmembrane helix</keyword>
<feature type="transmembrane region" description="Helical" evidence="2">
    <location>
        <begin position="270"/>
        <end position="291"/>
    </location>
</feature>
<dbReference type="InterPro" id="IPR050256">
    <property type="entry name" value="Glycosyltransferase_2"/>
</dbReference>
<comment type="similarity">
    <text evidence="1">Belongs to the glycosyltransferase 2 family.</text>
</comment>